<proteinExistence type="predicted"/>
<protein>
    <submittedName>
        <fullName evidence="1">Urea transport system substrate-binding protein</fullName>
    </submittedName>
</protein>
<dbReference type="InterPro" id="IPR000709">
    <property type="entry name" value="Leu_Ile_Val-bd"/>
</dbReference>
<dbReference type="RefSeq" id="WP_078931548.1">
    <property type="nucleotide sequence ID" value="NZ_CAMCOW010000025.1"/>
</dbReference>
<dbReference type="PROSITE" id="PS51257">
    <property type="entry name" value="PROKAR_LIPOPROTEIN"/>
    <property type="match status" value="1"/>
</dbReference>
<name>A0A1T4Q1Z6_9SPIR</name>
<dbReference type="Gene3D" id="3.40.50.2300">
    <property type="match status" value="2"/>
</dbReference>
<dbReference type="PANTHER" id="PTHR47628:SF1">
    <property type="entry name" value="ALIPHATIC AMIDASE EXPRESSION-REGULATING PROTEIN"/>
    <property type="match status" value="1"/>
</dbReference>
<dbReference type="GO" id="GO:0006865">
    <property type="term" value="P:amino acid transport"/>
    <property type="evidence" value="ECO:0007669"/>
    <property type="project" value="InterPro"/>
</dbReference>
<dbReference type="PANTHER" id="PTHR47628">
    <property type="match status" value="1"/>
</dbReference>
<dbReference type="PRINTS" id="PR00337">
    <property type="entry name" value="LEUILEVALBP"/>
</dbReference>
<dbReference type="Proteomes" id="UP000190395">
    <property type="component" value="Unassembled WGS sequence"/>
</dbReference>
<dbReference type="OrthoDB" id="9783240at2"/>
<dbReference type="STRING" id="225004.SAMN02745152_01818"/>
<keyword evidence="2" id="KW-1185">Reference proteome</keyword>
<dbReference type="InterPro" id="IPR039570">
    <property type="entry name" value="AmiC_PBP1"/>
</dbReference>
<evidence type="ECO:0000313" key="1">
    <source>
        <dbReference type="EMBL" id="SJZ97521.1"/>
    </source>
</evidence>
<dbReference type="GO" id="GO:0033218">
    <property type="term" value="F:amide binding"/>
    <property type="evidence" value="ECO:0007669"/>
    <property type="project" value="InterPro"/>
</dbReference>
<dbReference type="GeneID" id="303368045"/>
<evidence type="ECO:0000313" key="2">
    <source>
        <dbReference type="Proteomes" id="UP000190395"/>
    </source>
</evidence>
<dbReference type="CDD" id="cd06357">
    <property type="entry name" value="PBP1_AmiC"/>
    <property type="match status" value="1"/>
</dbReference>
<dbReference type="InterPro" id="IPR028082">
    <property type="entry name" value="Peripla_BP_I"/>
</dbReference>
<organism evidence="1 2">
    <name type="scientific">Treponema berlinense</name>
    <dbReference type="NCBI Taxonomy" id="225004"/>
    <lineage>
        <taxon>Bacteria</taxon>
        <taxon>Pseudomonadati</taxon>
        <taxon>Spirochaetota</taxon>
        <taxon>Spirochaetia</taxon>
        <taxon>Spirochaetales</taxon>
        <taxon>Treponemataceae</taxon>
        <taxon>Treponema</taxon>
    </lineage>
</organism>
<dbReference type="SUPFAM" id="SSF53822">
    <property type="entry name" value="Periplasmic binding protein-like I"/>
    <property type="match status" value="1"/>
</dbReference>
<dbReference type="EMBL" id="FUXC01000011">
    <property type="protein sequence ID" value="SJZ97521.1"/>
    <property type="molecule type" value="Genomic_DNA"/>
</dbReference>
<reference evidence="1 2" key="1">
    <citation type="submission" date="2017-02" db="EMBL/GenBank/DDBJ databases">
        <authorList>
            <person name="Peterson S.W."/>
        </authorList>
    </citation>
    <scope>NUCLEOTIDE SEQUENCE [LARGE SCALE GENOMIC DNA]</scope>
    <source>
        <strain evidence="1 2">ATCC BAA-909</strain>
    </source>
</reference>
<sequence>MKRVFKKSLEVLAVLAATFGFFSCGEKKSSAKTVKIGILYSTTGNFSLSETPMQNAAKMAIDEINAAGGVKGMQIEPLYVDYGSDPAMAAEKAQQMILKDGVTAIVGTNASNTRLAVIPTIEKYNSVLVYNTYYEGEKPSKNLLYTNTCPNQQVAAFIPWMIKNLGPKIYIVGSDYEFPRKTIAFAKEYIAKFGGQIVGEEYTPTSETDFSSVVNRIKASGADCVFSGVAGNSNVPFYKDYVQYGMDPKKVPLCSISSHESAIKAVGSAAVGNYASFDYFNSLDTPESKLFVEKYQKLFGTTTTVTNSAEGAYHGIYILAKAIENAKSLSAQDIIAAASGVEVDSPGGKIKMDEKNHHCWLNTYIGQVQDDLSYKILAKSDGLVAPIPE</sequence>
<gene>
    <name evidence="1" type="ORF">SAMN02745152_01818</name>
</gene>
<dbReference type="Pfam" id="PF13433">
    <property type="entry name" value="Peripla_BP_5"/>
    <property type="match status" value="1"/>
</dbReference>
<dbReference type="AlphaFoldDB" id="A0A1T4Q1Z6"/>
<accession>A0A1T4Q1Z6</accession>